<dbReference type="GO" id="GO:0005524">
    <property type="term" value="F:ATP binding"/>
    <property type="evidence" value="ECO:0007669"/>
    <property type="project" value="UniProtKB-UniRule"/>
</dbReference>
<dbReference type="InterPro" id="IPR017441">
    <property type="entry name" value="Protein_kinase_ATP_BS"/>
</dbReference>
<comment type="catalytic activity">
    <reaction evidence="8">
        <text>L-threonyl-[protein] + ATP = O-phospho-L-threonyl-[protein] + ADP + H(+)</text>
        <dbReference type="Rhea" id="RHEA:46608"/>
        <dbReference type="Rhea" id="RHEA-COMP:11060"/>
        <dbReference type="Rhea" id="RHEA-COMP:11605"/>
        <dbReference type="ChEBI" id="CHEBI:15378"/>
        <dbReference type="ChEBI" id="CHEBI:30013"/>
        <dbReference type="ChEBI" id="CHEBI:30616"/>
        <dbReference type="ChEBI" id="CHEBI:61977"/>
        <dbReference type="ChEBI" id="CHEBI:456216"/>
        <dbReference type="EC" id="2.7.11.22"/>
    </reaction>
</comment>
<evidence type="ECO:0000256" key="9">
    <source>
        <dbReference type="ARBA" id="ARBA00048367"/>
    </source>
</evidence>
<reference evidence="14 15" key="1">
    <citation type="submission" date="2019-03" db="EMBL/GenBank/DDBJ databases">
        <title>Single cell metagenomics reveals metabolic interactions within the superorganism composed of flagellate Streblomastix strix and complex community of Bacteroidetes bacteria on its surface.</title>
        <authorList>
            <person name="Treitli S.C."/>
            <person name="Kolisko M."/>
            <person name="Husnik F."/>
            <person name="Keeling P."/>
            <person name="Hampl V."/>
        </authorList>
    </citation>
    <scope>NUCLEOTIDE SEQUENCE [LARGE SCALE GENOMIC DNA]</scope>
    <source>
        <strain evidence="14">ST1C</strain>
    </source>
</reference>
<evidence type="ECO:0000256" key="8">
    <source>
        <dbReference type="ARBA" id="ARBA00047811"/>
    </source>
</evidence>
<dbReference type="EMBL" id="SNRW01005869">
    <property type="protein sequence ID" value="KAA6384208.1"/>
    <property type="molecule type" value="Genomic_DNA"/>
</dbReference>
<dbReference type="EC" id="2.7.11.22" evidence="2"/>
<evidence type="ECO:0000256" key="10">
    <source>
        <dbReference type="PROSITE-ProRule" id="PRU10141"/>
    </source>
</evidence>
<dbReference type="GO" id="GO:0004693">
    <property type="term" value="F:cyclin-dependent protein serine/threonine kinase activity"/>
    <property type="evidence" value="ECO:0007669"/>
    <property type="project" value="UniProtKB-EC"/>
</dbReference>
<keyword evidence="5 10" id="KW-0547">Nucleotide-binding</keyword>
<sequence>MDHSDHYIKLEKVGEGTYGVVYKAKDLGNNELVALKRIRLESEEQGVPSTTIREIALLKELRHPNILRLKDVVNTEKKLTLVFEFCELDLKKYIEGFRYRKMRMEMNIVRKMMFQLLAGVAYCHSRRVLHRDLKPQNLLLMRRRRDSGSGAPAAPPSVANFSNSGSSQVVQSSSSSERGANVPEDVLHDADLLCLKLGDFGLARAFGIPVRSFTHEVVTLWYRPPDVLLGSKKYSTPVDLWSCGCIFAELLTGRPLFPGSSDHDELNRIFKLLGTPTAQTWPGIVELPEYNSKMLGLSGNINGSSSSSQQKSASNGTGFPIYAPHILSEIIPTLQDEKEHDATDLLQQLLVFDPTQRITAKQALVHPFFHDIPHALRQECMTGLQ</sequence>
<organism evidence="14 15">
    <name type="scientific">Streblomastix strix</name>
    <dbReference type="NCBI Taxonomy" id="222440"/>
    <lineage>
        <taxon>Eukaryota</taxon>
        <taxon>Metamonada</taxon>
        <taxon>Preaxostyla</taxon>
        <taxon>Oxymonadida</taxon>
        <taxon>Streblomastigidae</taxon>
        <taxon>Streblomastix</taxon>
    </lineage>
</organism>
<keyword evidence="7 10" id="KW-0067">ATP-binding</keyword>
<dbReference type="SUPFAM" id="SSF56112">
    <property type="entry name" value="Protein kinase-like (PK-like)"/>
    <property type="match status" value="1"/>
</dbReference>
<feature type="compositionally biased region" description="Low complexity" evidence="12">
    <location>
        <begin position="162"/>
        <end position="176"/>
    </location>
</feature>
<comment type="caution">
    <text evidence="14">The sequence shown here is derived from an EMBL/GenBank/DDBJ whole genome shotgun (WGS) entry which is preliminary data.</text>
</comment>
<dbReference type="OrthoDB" id="1732493at2759"/>
<accession>A0A5J4VNM2</accession>
<dbReference type="PANTHER" id="PTHR24056:SF46">
    <property type="entry name" value="CYCLIN-DEPENDENT KINASE 5"/>
    <property type="match status" value="1"/>
</dbReference>
<evidence type="ECO:0000256" key="11">
    <source>
        <dbReference type="RuleBase" id="RU000304"/>
    </source>
</evidence>
<dbReference type="PROSITE" id="PS00108">
    <property type="entry name" value="PROTEIN_KINASE_ST"/>
    <property type="match status" value="1"/>
</dbReference>
<dbReference type="PROSITE" id="PS50011">
    <property type="entry name" value="PROTEIN_KINASE_DOM"/>
    <property type="match status" value="1"/>
</dbReference>
<evidence type="ECO:0000256" key="3">
    <source>
        <dbReference type="ARBA" id="ARBA00022527"/>
    </source>
</evidence>
<evidence type="ECO:0000256" key="2">
    <source>
        <dbReference type="ARBA" id="ARBA00012425"/>
    </source>
</evidence>
<evidence type="ECO:0000256" key="5">
    <source>
        <dbReference type="ARBA" id="ARBA00022741"/>
    </source>
</evidence>
<gene>
    <name evidence="14" type="ORF">EZS28_020266</name>
</gene>
<evidence type="ECO:0000256" key="1">
    <source>
        <dbReference type="ARBA" id="ARBA00006485"/>
    </source>
</evidence>
<proteinExistence type="inferred from homology"/>
<evidence type="ECO:0000259" key="13">
    <source>
        <dbReference type="PROSITE" id="PS50011"/>
    </source>
</evidence>
<dbReference type="AlphaFoldDB" id="A0A5J4VNM2"/>
<dbReference type="Gene3D" id="1.10.510.10">
    <property type="entry name" value="Transferase(Phosphotransferase) domain 1"/>
    <property type="match status" value="1"/>
</dbReference>
<dbReference type="InterPro" id="IPR000719">
    <property type="entry name" value="Prot_kinase_dom"/>
</dbReference>
<name>A0A5J4VNM2_9EUKA</name>
<dbReference type="InterPro" id="IPR011009">
    <property type="entry name" value="Kinase-like_dom_sf"/>
</dbReference>
<evidence type="ECO:0000256" key="4">
    <source>
        <dbReference type="ARBA" id="ARBA00022679"/>
    </source>
</evidence>
<feature type="domain" description="Protein kinase" evidence="13">
    <location>
        <begin position="7"/>
        <end position="369"/>
    </location>
</feature>
<keyword evidence="6 14" id="KW-0418">Kinase</keyword>
<dbReference type="GO" id="GO:0005737">
    <property type="term" value="C:cytoplasm"/>
    <property type="evidence" value="ECO:0007669"/>
    <property type="project" value="TreeGrafter"/>
</dbReference>
<dbReference type="CDD" id="cd07829">
    <property type="entry name" value="STKc_CDK_like"/>
    <property type="match status" value="1"/>
</dbReference>
<dbReference type="InterPro" id="IPR008271">
    <property type="entry name" value="Ser/Thr_kinase_AS"/>
</dbReference>
<evidence type="ECO:0000256" key="6">
    <source>
        <dbReference type="ARBA" id="ARBA00022777"/>
    </source>
</evidence>
<dbReference type="FunFam" id="3.30.200.20:FF:000375">
    <property type="entry name" value="Cell division related protein kinase 2"/>
    <property type="match status" value="1"/>
</dbReference>
<dbReference type="PROSITE" id="PS00107">
    <property type="entry name" value="PROTEIN_KINASE_ATP"/>
    <property type="match status" value="1"/>
</dbReference>
<evidence type="ECO:0000256" key="7">
    <source>
        <dbReference type="ARBA" id="ARBA00022840"/>
    </source>
</evidence>
<evidence type="ECO:0000313" key="14">
    <source>
        <dbReference type="EMBL" id="KAA6384208.1"/>
    </source>
</evidence>
<dbReference type="InterPro" id="IPR050108">
    <property type="entry name" value="CDK"/>
</dbReference>
<feature type="binding site" evidence="10">
    <location>
        <position position="36"/>
    </location>
    <ligand>
        <name>ATP</name>
        <dbReference type="ChEBI" id="CHEBI:30616"/>
    </ligand>
</feature>
<evidence type="ECO:0000256" key="12">
    <source>
        <dbReference type="SAM" id="MobiDB-lite"/>
    </source>
</evidence>
<keyword evidence="4" id="KW-0808">Transferase</keyword>
<keyword evidence="3 11" id="KW-0723">Serine/threonine-protein kinase</keyword>
<dbReference type="Pfam" id="PF00069">
    <property type="entry name" value="Pkinase"/>
    <property type="match status" value="2"/>
</dbReference>
<evidence type="ECO:0000313" key="15">
    <source>
        <dbReference type="Proteomes" id="UP000324800"/>
    </source>
</evidence>
<comment type="catalytic activity">
    <reaction evidence="9">
        <text>L-seryl-[protein] + ATP = O-phospho-L-seryl-[protein] + ADP + H(+)</text>
        <dbReference type="Rhea" id="RHEA:17989"/>
        <dbReference type="Rhea" id="RHEA-COMP:9863"/>
        <dbReference type="Rhea" id="RHEA-COMP:11604"/>
        <dbReference type="ChEBI" id="CHEBI:15378"/>
        <dbReference type="ChEBI" id="CHEBI:29999"/>
        <dbReference type="ChEBI" id="CHEBI:30616"/>
        <dbReference type="ChEBI" id="CHEBI:83421"/>
        <dbReference type="ChEBI" id="CHEBI:456216"/>
        <dbReference type="EC" id="2.7.11.22"/>
    </reaction>
</comment>
<comment type="similarity">
    <text evidence="1">Belongs to the protein kinase superfamily. CMGC Ser/Thr protein kinase family. CDC2/CDKX subfamily.</text>
</comment>
<dbReference type="SMART" id="SM00220">
    <property type="entry name" value="S_TKc"/>
    <property type="match status" value="1"/>
</dbReference>
<dbReference type="Gene3D" id="3.30.200.20">
    <property type="entry name" value="Phosphorylase Kinase, domain 1"/>
    <property type="match status" value="1"/>
</dbReference>
<dbReference type="PANTHER" id="PTHR24056">
    <property type="entry name" value="CELL DIVISION PROTEIN KINASE"/>
    <property type="match status" value="1"/>
</dbReference>
<dbReference type="GO" id="GO:0005634">
    <property type="term" value="C:nucleus"/>
    <property type="evidence" value="ECO:0007669"/>
    <property type="project" value="TreeGrafter"/>
</dbReference>
<protein>
    <recommendedName>
        <fullName evidence="2">cyclin-dependent kinase</fullName>
        <ecNumber evidence="2">2.7.11.22</ecNumber>
    </recommendedName>
</protein>
<dbReference type="Proteomes" id="UP000324800">
    <property type="component" value="Unassembled WGS sequence"/>
</dbReference>
<feature type="region of interest" description="Disordered" evidence="12">
    <location>
        <begin position="145"/>
        <end position="181"/>
    </location>
</feature>